<reference evidence="1" key="1">
    <citation type="submission" date="2023-06" db="EMBL/GenBank/DDBJ databases">
        <authorList>
            <person name="Kurt Z."/>
        </authorList>
    </citation>
    <scope>NUCLEOTIDE SEQUENCE</scope>
</reference>
<name>A0AA86QX88_9EUKA</name>
<evidence type="ECO:0000313" key="2">
    <source>
        <dbReference type="EMBL" id="CAL6071859.1"/>
    </source>
</evidence>
<organism evidence="1">
    <name type="scientific">Hexamita inflata</name>
    <dbReference type="NCBI Taxonomy" id="28002"/>
    <lineage>
        <taxon>Eukaryota</taxon>
        <taxon>Metamonada</taxon>
        <taxon>Diplomonadida</taxon>
        <taxon>Hexamitidae</taxon>
        <taxon>Hexamitinae</taxon>
        <taxon>Hexamita</taxon>
    </lineage>
</organism>
<protein>
    <submittedName>
        <fullName evidence="2">Hypothetical_protein</fullName>
    </submittedName>
</protein>
<dbReference type="Proteomes" id="UP001642409">
    <property type="component" value="Unassembled WGS sequence"/>
</dbReference>
<accession>A0AA86QX88</accession>
<evidence type="ECO:0000313" key="3">
    <source>
        <dbReference type="Proteomes" id="UP001642409"/>
    </source>
</evidence>
<proteinExistence type="predicted"/>
<reference evidence="2 3" key="2">
    <citation type="submission" date="2024-07" db="EMBL/GenBank/DDBJ databases">
        <authorList>
            <person name="Akdeniz Z."/>
        </authorList>
    </citation>
    <scope>NUCLEOTIDE SEQUENCE [LARGE SCALE GENOMIC DNA]</scope>
</reference>
<gene>
    <name evidence="1" type="ORF">HINF_LOCUS49178</name>
    <name evidence="2" type="ORF">HINF_LOCUS55347</name>
</gene>
<evidence type="ECO:0000313" key="1">
    <source>
        <dbReference type="EMBL" id="CAI9961533.1"/>
    </source>
</evidence>
<dbReference type="AlphaFoldDB" id="A0AA86QX88"/>
<dbReference type="EMBL" id="CAXDID020000292">
    <property type="protein sequence ID" value="CAL6071859.1"/>
    <property type="molecule type" value="Genomic_DNA"/>
</dbReference>
<sequence>MQHIIITARQINTAAAPITIPAIAPPLKFFFGHTGCCPVISGAHSSSEQDKQQLCYRSNTNLCRQTNDVFSIHLLCAQSGETRSIFSSWFQSTDLVAVLVQSRQLVA</sequence>
<comment type="caution">
    <text evidence="1">The sequence shown here is derived from an EMBL/GenBank/DDBJ whole genome shotgun (WGS) entry which is preliminary data.</text>
</comment>
<keyword evidence="3" id="KW-1185">Reference proteome</keyword>
<dbReference type="EMBL" id="CATOUU010000941">
    <property type="protein sequence ID" value="CAI9961533.1"/>
    <property type="molecule type" value="Genomic_DNA"/>
</dbReference>